<dbReference type="InterPro" id="IPR029047">
    <property type="entry name" value="HSP70_peptide-bd_sf"/>
</dbReference>
<comment type="similarity">
    <text evidence="1 5 6">Belongs to the heat shock protein 70 family.</text>
</comment>
<dbReference type="PRINTS" id="PR00301">
    <property type="entry name" value="HEATSHOCK70"/>
</dbReference>
<dbReference type="SUPFAM" id="SSF100934">
    <property type="entry name" value="Heat shock protein 70kD (HSP70), C-terminal subdomain"/>
    <property type="match status" value="1"/>
</dbReference>
<protein>
    <recommendedName>
        <fullName evidence="5">Chaperone protein HscA homolog</fullName>
    </recommendedName>
</protein>
<dbReference type="PROSITE" id="PS00329">
    <property type="entry name" value="HSP70_2"/>
    <property type="match status" value="1"/>
</dbReference>
<feature type="compositionally biased region" description="Low complexity" evidence="7">
    <location>
        <begin position="670"/>
        <end position="687"/>
    </location>
</feature>
<dbReference type="GO" id="GO:0016226">
    <property type="term" value="P:iron-sulfur cluster assembly"/>
    <property type="evidence" value="ECO:0007669"/>
    <property type="project" value="InterPro"/>
</dbReference>
<feature type="region of interest" description="Disordered" evidence="7">
    <location>
        <begin position="641"/>
        <end position="687"/>
    </location>
</feature>
<evidence type="ECO:0000256" key="1">
    <source>
        <dbReference type="ARBA" id="ARBA00007381"/>
    </source>
</evidence>
<keyword evidence="2 5" id="KW-0547">Nucleotide-binding</keyword>
<feature type="compositionally biased region" description="Low complexity" evidence="7">
    <location>
        <begin position="649"/>
        <end position="663"/>
    </location>
</feature>
<dbReference type="HAMAP" id="MF_00679">
    <property type="entry name" value="HscA"/>
    <property type="match status" value="1"/>
</dbReference>
<dbReference type="Proteomes" id="UP000295781">
    <property type="component" value="Chromosome"/>
</dbReference>
<evidence type="ECO:0000256" key="6">
    <source>
        <dbReference type="RuleBase" id="RU003322"/>
    </source>
</evidence>
<dbReference type="InterPro" id="IPR013126">
    <property type="entry name" value="Hsp_70_fam"/>
</dbReference>
<dbReference type="EMBL" id="CP012670">
    <property type="protein sequence ID" value="AUX25987.1"/>
    <property type="molecule type" value="Genomic_DNA"/>
</dbReference>
<dbReference type="GO" id="GO:0016887">
    <property type="term" value="F:ATP hydrolysis activity"/>
    <property type="evidence" value="ECO:0007669"/>
    <property type="project" value="UniProtKB-UniRule"/>
</dbReference>
<dbReference type="NCBIfam" id="NF003520">
    <property type="entry name" value="PRK05183.1"/>
    <property type="match status" value="1"/>
</dbReference>
<dbReference type="InterPro" id="IPR043129">
    <property type="entry name" value="ATPase_NBD"/>
</dbReference>
<dbReference type="OrthoDB" id="9766019at2"/>
<dbReference type="NCBIfam" id="TIGR01991">
    <property type="entry name" value="HscA"/>
    <property type="match status" value="1"/>
</dbReference>
<dbReference type="Gene3D" id="1.20.1270.10">
    <property type="match status" value="1"/>
</dbReference>
<proteinExistence type="inferred from homology"/>
<dbReference type="InterPro" id="IPR029048">
    <property type="entry name" value="HSP70_C_sf"/>
</dbReference>
<organism evidence="8 9">
    <name type="scientific">Sorangium cellulosum</name>
    <name type="common">Polyangium cellulosum</name>
    <dbReference type="NCBI Taxonomy" id="56"/>
    <lineage>
        <taxon>Bacteria</taxon>
        <taxon>Pseudomonadati</taxon>
        <taxon>Myxococcota</taxon>
        <taxon>Polyangia</taxon>
        <taxon>Polyangiales</taxon>
        <taxon>Polyangiaceae</taxon>
        <taxon>Sorangium</taxon>
    </lineage>
</organism>
<dbReference type="SUPFAM" id="SSF53067">
    <property type="entry name" value="Actin-like ATPase domain"/>
    <property type="match status" value="2"/>
</dbReference>
<dbReference type="SUPFAM" id="SSF100920">
    <property type="entry name" value="Heat shock protein 70kD (HSP70), peptide-binding domain"/>
    <property type="match status" value="1"/>
</dbReference>
<dbReference type="Gene3D" id="3.30.420.40">
    <property type="match status" value="2"/>
</dbReference>
<evidence type="ECO:0000313" key="8">
    <source>
        <dbReference type="EMBL" id="AUX25987.1"/>
    </source>
</evidence>
<dbReference type="InterPro" id="IPR018181">
    <property type="entry name" value="Heat_shock_70_CS"/>
</dbReference>
<dbReference type="Gene3D" id="2.60.34.10">
    <property type="entry name" value="Substrate Binding Domain Of DNAk, Chain A, domain 1"/>
    <property type="match status" value="1"/>
</dbReference>
<dbReference type="GO" id="GO:0140662">
    <property type="term" value="F:ATP-dependent protein folding chaperone"/>
    <property type="evidence" value="ECO:0007669"/>
    <property type="project" value="InterPro"/>
</dbReference>
<dbReference type="InterPro" id="IPR010236">
    <property type="entry name" value="ISC_FeS_clus_asmbl_HscA"/>
</dbReference>
<keyword evidence="3 5" id="KW-0067">ATP-binding</keyword>
<sequence length="687" mass="73078">MTLLEIYDPKARPSPIGIDLGTTHSLVARVRDGRPVVIDDCNGERLVPSVVHYDERGNAIVGQGARRLAQSHPRETIVSVKRFMGRGADDPETRRLGPYEFVEPKTPEDAKSVRFKVRGRVVTPVEVSAEILKELRVSAERELRSVGGAVITVPAYFDDAQRQATKDAGRLAGLEVLRLLNEPTAAALAYGLDKQQNGLFAVYDLGGGTFDITVLLLDNGVFQVKSTGGDSALGGDDMDRALAERLLEEMGATRRTPEVVRLALDTARSVKHALTDAEQVEIELPAQPGEAAGAGPASRRVLVTRGELDALIAPILERTGAACRRALRDAGVEARDIDGVILVGGATRVPYVRAYVAKLFGKEPLRDIDPDEVVALGAAIQADILAGSAERADEVLLLDVLPLSLGIETMGGVAEKILPRNTTIPAGARQVFTTYADNQTGFDLHIVQGERELAADCRSLARFVLKGIPPMPAGMARLEVTFRVDADGLLGVTARELSTGVEQKVEVKPSYGLTDEEVEDMLLSALDHGEDDLLKRRLVEARVEAERVAMATRKALSADADLLAEGEREAIEGALGALDAAIRGDRPGLIQARTEALDEATRAWAGRRMDRAVAQAIAGRKVEDVEAKVATAKGVDAHLAEHEHGGQDAHGAPAGVAAGVNDASRAPSDAEAGGARRGSAGAEARRS</sequence>
<comment type="function">
    <text evidence="5">Chaperone involved in the maturation of iron-sulfur cluster-containing proteins. Has a low intrinsic ATPase activity which is markedly stimulated by HscB.</text>
</comment>
<evidence type="ECO:0000256" key="4">
    <source>
        <dbReference type="ARBA" id="ARBA00023186"/>
    </source>
</evidence>
<dbReference type="GO" id="GO:0005524">
    <property type="term" value="F:ATP binding"/>
    <property type="evidence" value="ECO:0007669"/>
    <property type="project" value="UniProtKB-KW"/>
</dbReference>
<evidence type="ECO:0000256" key="7">
    <source>
        <dbReference type="SAM" id="MobiDB-lite"/>
    </source>
</evidence>
<evidence type="ECO:0000313" key="9">
    <source>
        <dbReference type="Proteomes" id="UP000295781"/>
    </source>
</evidence>
<dbReference type="RefSeq" id="WP_129353275.1">
    <property type="nucleotide sequence ID" value="NZ_CP012670.1"/>
</dbReference>
<dbReference type="AlphaFoldDB" id="A0A4P2Q8R1"/>
<name>A0A4P2Q8R1_SORCE</name>
<dbReference type="PROSITE" id="PS01036">
    <property type="entry name" value="HSP70_3"/>
    <property type="match status" value="1"/>
</dbReference>
<dbReference type="Gene3D" id="3.90.640.10">
    <property type="entry name" value="Actin, Chain A, domain 4"/>
    <property type="match status" value="1"/>
</dbReference>
<dbReference type="Pfam" id="PF00012">
    <property type="entry name" value="HSP70"/>
    <property type="match status" value="1"/>
</dbReference>
<evidence type="ECO:0000256" key="3">
    <source>
        <dbReference type="ARBA" id="ARBA00022840"/>
    </source>
</evidence>
<dbReference type="PROSITE" id="PS00297">
    <property type="entry name" value="HSP70_1"/>
    <property type="match status" value="1"/>
</dbReference>
<accession>A0A4P2Q8R1</accession>
<dbReference type="GO" id="GO:0051082">
    <property type="term" value="F:unfolded protein binding"/>
    <property type="evidence" value="ECO:0007669"/>
    <property type="project" value="InterPro"/>
</dbReference>
<reference evidence="8 9" key="1">
    <citation type="submission" date="2015-09" db="EMBL/GenBank/DDBJ databases">
        <title>Sorangium comparison.</title>
        <authorList>
            <person name="Zaburannyi N."/>
            <person name="Bunk B."/>
            <person name="Overmann J."/>
            <person name="Mueller R."/>
        </authorList>
    </citation>
    <scope>NUCLEOTIDE SEQUENCE [LARGE SCALE GENOMIC DNA]</scope>
    <source>
        <strain evidence="8 9">So ceGT47</strain>
    </source>
</reference>
<gene>
    <name evidence="8" type="primary">dnaK</name>
    <name evidence="5" type="synonym">hscA</name>
    <name evidence="8" type="ORF">SOCEGT47_065400</name>
</gene>
<keyword evidence="4 5" id="KW-0143">Chaperone</keyword>
<evidence type="ECO:0000256" key="5">
    <source>
        <dbReference type="HAMAP-Rule" id="MF_00679"/>
    </source>
</evidence>
<evidence type="ECO:0000256" key="2">
    <source>
        <dbReference type="ARBA" id="ARBA00022741"/>
    </source>
</evidence>
<dbReference type="PANTHER" id="PTHR19375">
    <property type="entry name" value="HEAT SHOCK PROTEIN 70KDA"/>
    <property type="match status" value="1"/>
</dbReference>